<dbReference type="Pfam" id="PF03118">
    <property type="entry name" value="RNA_pol_A_CTD"/>
    <property type="match status" value="1"/>
</dbReference>
<dbReference type="SUPFAM" id="SSF56553">
    <property type="entry name" value="Insert subdomain of RNA polymerase alpha subunit"/>
    <property type="match status" value="1"/>
</dbReference>
<evidence type="ECO:0000313" key="17">
    <source>
        <dbReference type="Proteomes" id="UP000629870"/>
    </source>
</evidence>
<evidence type="ECO:0000313" key="14">
    <source>
        <dbReference type="EMBL" id="MBB6015025.1"/>
    </source>
</evidence>
<reference evidence="15 16" key="1">
    <citation type="submission" date="2019-06" db="EMBL/GenBank/DDBJ databases">
        <title>Genome sequence of Deinococcus radiopugnans ATCC 19172.</title>
        <authorList>
            <person name="Maclea K.S."/>
            <person name="Maynard C.R."/>
        </authorList>
    </citation>
    <scope>NUCLEOTIDE SEQUENCE [LARGE SCALE GENOMIC DNA]</scope>
    <source>
        <strain evidence="15 16">ATCC 19172</strain>
    </source>
</reference>
<dbReference type="NCBIfam" id="TIGR02027">
    <property type="entry name" value="rpoA"/>
    <property type="match status" value="1"/>
</dbReference>
<dbReference type="InterPro" id="IPR011260">
    <property type="entry name" value="RNAP_asu_C"/>
</dbReference>
<protein>
    <recommendedName>
        <fullName evidence="3 12">DNA-directed RNA polymerase subunit alpha</fullName>
        <shortName evidence="12">RNAP subunit alpha</shortName>
        <ecNumber evidence="2 12">2.7.7.6</ecNumber>
    </recommendedName>
    <alternativeName>
        <fullName evidence="9 12">RNA polymerase subunit alpha</fullName>
    </alternativeName>
    <alternativeName>
        <fullName evidence="8 12">Transcriptase subunit alpha</fullName>
    </alternativeName>
</protein>
<evidence type="ECO:0000256" key="12">
    <source>
        <dbReference type="HAMAP-Rule" id="MF_00059"/>
    </source>
</evidence>
<dbReference type="RefSeq" id="WP_139403294.1">
    <property type="nucleotide sequence ID" value="NZ_JACHEW010000001.1"/>
</dbReference>
<evidence type="ECO:0000256" key="1">
    <source>
        <dbReference type="ARBA" id="ARBA00007123"/>
    </source>
</evidence>
<comment type="caution">
    <text evidence="15">The sequence shown here is derived from an EMBL/GenBank/DDBJ whole genome shotgun (WGS) entry which is preliminary data.</text>
</comment>
<keyword evidence="17" id="KW-1185">Reference proteome</keyword>
<evidence type="ECO:0000259" key="13">
    <source>
        <dbReference type="SMART" id="SM00662"/>
    </source>
</evidence>
<dbReference type="InterPro" id="IPR011262">
    <property type="entry name" value="DNA-dir_RNA_pol_insert"/>
</dbReference>
<keyword evidence="7 12" id="KW-0804">Transcription</keyword>
<dbReference type="Gene3D" id="1.10.150.20">
    <property type="entry name" value="5' to 3' exonuclease, C-terminal subdomain"/>
    <property type="match status" value="1"/>
</dbReference>
<dbReference type="GO" id="GO:0046983">
    <property type="term" value="F:protein dimerization activity"/>
    <property type="evidence" value="ECO:0007669"/>
    <property type="project" value="InterPro"/>
</dbReference>
<dbReference type="GO" id="GO:0003899">
    <property type="term" value="F:DNA-directed RNA polymerase activity"/>
    <property type="evidence" value="ECO:0007669"/>
    <property type="project" value="UniProtKB-UniRule"/>
</dbReference>
<dbReference type="GO" id="GO:0000428">
    <property type="term" value="C:DNA-directed RNA polymerase complex"/>
    <property type="evidence" value="ECO:0007669"/>
    <property type="project" value="UniProtKB-KW"/>
</dbReference>
<dbReference type="InterPro" id="IPR036603">
    <property type="entry name" value="RBP11-like"/>
</dbReference>
<comment type="function">
    <text evidence="12">DNA-dependent RNA polymerase catalyzes the transcription of DNA into RNA using the four ribonucleoside triphosphates as substrates.</text>
</comment>
<dbReference type="SUPFAM" id="SSF55257">
    <property type="entry name" value="RBP11-like subunits of RNA polymerase"/>
    <property type="match status" value="1"/>
</dbReference>
<evidence type="ECO:0000256" key="9">
    <source>
        <dbReference type="ARBA" id="ARBA00033070"/>
    </source>
</evidence>
<evidence type="ECO:0000256" key="10">
    <source>
        <dbReference type="ARBA" id="ARBA00048552"/>
    </source>
</evidence>
<dbReference type="SMART" id="SM00662">
    <property type="entry name" value="RPOLD"/>
    <property type="match status" value="1"/>
</dbReference>
<dbReference type="InterPro" id="IPR011773">
    <property type="entry name" value="DNA-dir_RpoA"/>
</dbReference>
<dbReference type="Pfam" id="PF01000">
    <property type="entry name" value="RNA_pol_A_bac"/>
    <property type="match status" value="1"/>
</dbReference>
<dbReference type="Pfam" id="PF01193">
    <property type="entry name" value="RNA_pol_L"/>
    <property type="match status" value="1"/>
</dbReference>
<evidence type="ECO:0000256" key="3">
    <source>
        <dbReference type="ARBA" id="ARBA00015972"/>
    </source>
</evidence>
<reference evidence="14 17" key="2">
    <citation type="submission" date="2020-08" db="EMBL/GenBank/DDBJ databases">
        <title>Genomic Encyclopedia of Type Strains, Phase IV (KMG-IV): sequencing the most valuable type-strain genomes for metagenomic binning, comparative biology and taxonomic classification.</title>
        <authorList>
            <person name="Goeker M."/>
        </authorList>
    </citation>
    <scope>NUCLEOTIDE SEQUENCE [LARGE SCALE GENOMIC DNA]</scope>
    <source>
        <strain evidence="14 17">DSM 12027</strain>
    </source>
</reference>
<dbReference type="OrthoDB" id="9805706at2"/>
<evidence type="ECO:0000256" key="7">
    <source>
        <dbReference type="ARBA" id="ARBA00023163"/>
    </source>
</evidence>
<comment type="similarity">
    <text evidence="1 12">Belongs to the RNA polymerase alpha chain family.</text>
</comment>
<proteinExistence type="inferred from homology"/>
<dbReference type="SUPFAM" id="SSF47789">
    <property type="entry name" value="C-terminal domain of RNA polymerase alpha subunit"/>
    <property type="match status" value="1"/>
</dbReference>
<comment type="domain">
    <text evidence="12">The N-terminal domain is essential for RNAP assembly and basal transcription, whereas the C-terminal domain is involved in interaction with transcriptional regulators and with upstream promoter elements.</text>
</comment>
<evidence type="ECO:0000313" key="16">
    <source>
        <dbReference type="Proteomes" id="UP000313988"/>
    </source>
</evidence>
<comment type="subunit">
    <text evidence="11 12">Homodimer. The RNAP catalytic core consists of 2 alpha, 1 beta, 1 beta' and 1 omega subunit. When a sigma factor is associated with the core the holoenzyme is formed, which can initiate transcription.</text>
</comment>
<accession>A0A5C4Y646</accession>
<evidence type="ECO:0000256" key="8">
    <source>
        <dbReference type="ARBA" id="ARBA00032524"/>
    </source>
</evidence>
<feature type="region of interest" description="Alpha C-terminal domain (alpha-CTD)" evidence="12">
    <location>
        <begin position="271"/>
        <end position="337"/>
    </location>
</feature>
<organism evidence="15 16">
    <name type="scientific">Deinococcus radiopugnans ATCC 19172</name>
    <dbReference type="NCBI Taxonomy" id="585398"/>
    <lineage>
        <taxon>Bacteria</taxon>
        <taxon>Thermotogati</taxon>
        <taxon>Deinococcota</taxon>
        <taxon>Deinococci</taxon>
        <taxon>Deinococcales</taxon>
        <taxon>Deinococcaceae</taxon>
        <taxon>Deinococcus</taxon>
    </lineage>
</organism>
<evidence type="ECO:0000256" key="5">
    <source>
        <dbReference type="ARBA" id="ARBA00022679"/>
    </source>
</evidence>
<dbReference type="GO" id="GO:0003677">
    <property type="term" value="F:DNA binding"/>
    <property type="evidence" value="ECO:0007669"/>
    <property type="project" value="UniProtKB-UniRule"/>
</dbReference>
<dbReference type="GO" id="GO:0006351">
    <property type="term" value="P:DNA-templated transcription"/>
    <property type="evidence" value="ECO:0007669"/>
    <property type="project" value="UniProtKB-UniRule"/>
</dbReference>
<dbReference type="Proteomes" id="UP000629870">
    <property type="component" value="Unassembled WGS sequence"/>
</dbReference>
<dbReference type="EMBL" id="JACHEW010000001">
    <property type="protein sequence ID" value="MBB6015025.1"/>
    <property type="molecule type" value="Genomic_DNA"/>
</dbReference>
<dbReference type="CDD" id="cd06928">
    <property type="entry name" value="RNAP_alpha_NTD"/>
    <property type="match status" value="1"/>
</dbReference>
<dbReference type="EMBL" id="VDMO01000010">
    <property type="protein sequence ID" value="TNM70994.1"/>
    <property type="molecule type" value="Genomic_DNA"/>
</dbReference>
<dbReference type="Gene3D" id="2.170.120.12">
    <property type="entry name" value="DNA-directed RNA polymerase, insert domain"/>
    <property type="match status" value="1"/>
</dbReference>
<dbReference type="AlphaFoldDB" id="A0A5C4Y646"/>
<comment type="catalytic activity">
    <reaction evidence="10 12">
        <text>RNA(n) + a ribonucleoside 5'-triphosphate = RNA(n+1) + diphosphate</text>
        <dbReference type="Rhea" id="RHEA:21248"/>
        <dbReference type="Rhea" id="RHEA-COMP:14527"/>
        <dbReference type="Rhea" id="RHEA-COMP:17342"/>
        <dbReference type="ChEBI" id="CHEBI:33019"/>
        <dbReference type="ChEBI" id="CHEBI:61557"/>
        <dbReference type="ChEBI" id="CHEBI:140395"/>
        <dbReference type="EC" id="2.7.7.6"/>
    </reaction>
</comment>
<keyword evidence="5 12" id="KW-0808">Transferase</keyword>
<dbReference type="InterPro" id="IPR011263">
    <property type="entry name" value="DNA-dir_RNA_pol_RpoA/D/Rpb3"/>
</dbReference>
<dbReference type="HAMAP" id="MF_00059">
    <property type="entry name" value="RNApol_bact_RpoA"/>
    <property type="match status" value="1"/>
</dbReference>
<evidence type="ECO:0000256" key="11">
    <source>
        <dbReference type="ARBA" id="ARBA00066029"/>
    </source>
</evidence>
<dbReference type="GO" id="GO:0005737">
    <property type="term" value="C:cytoplasm"/>
    <property type="evidence" value="ECO:0007669"/>
    <property type="project" value="UniProtKB-ARBA"/>
</dbReference>
<gene>
    <name evidence="12" type="primary">rpoA</name>
    <name evidence="15" type="ORF">FHR04_11015</name>
    <name evidence="14" type="ORF">HNQ04_000249</name>
</gene>
<sequence length="337" mass="36880">MDQKRPQLKARVDGDYGEFVLEPLTRGYGVTIGNPIRRILMSSIPGTAVTSVYIEDVLHEFSTIPGVKEDVIQMILNLKELVVKFHAPGPKTLTLRAQGEGVVKASAFEVPSDAEIVNPDLVIATLAEDGKLVMEVRVEEGEGYVPADKHATKDRINSIPVDAVFSPVRRVAYHVENTRVGQQTDLDRLILRVWTDGSTGPQDTLDKAVEILREELNVFGNVETLPALTPEFSQQPVYTPTTPVMPQPGVYDLPSAPATLNLNPGDYPAEMDSPRVTLEGLGLTTRVLHSLKEEGIDSVDALCALSDRDLKKVPGIGERSLDEIKQQLAQFGLALRD</sequence>
<evidence type="ECO:0000313" key="15">
    <source>
        <dbReference type="EMBL" id="TNM70994.1"/>
    </source>
</evidence>
<dbReference type="FunFam" id="2.170.120.12:FF:000001">
    <property type="entry name" value="DNA-directed RNA polymerase subunit alpha"/>
    <property type="match status" value="1"/>
</dbReference>
<feature type="region of interest" description="Alpha N-terminal domain (alpha-NTD)" evidence="12">
    <location>
        <begin position="1"/>
        <end position="223"/>
    </location>
</feature>
<feature type="domain" description="DNA-directed RNA polymerase RpoA/D/Rpb3-type" evidence="13">
    <location>
        <begin position="16"/>
        <end position="222"/>
    </location>
</feature>
<evidence type="ECO:0000256" key="4">
    <source>
        <dbReference type="ARBA" id="ARBA00022478"/>
    </source>
</evidence>
<evidence type="ECO:0000256" key="2">
    <source>
        <dbReference type="ARBA" id="ARBA00012418"/>
    </source>
</evidence>
<dbReference type="EC" id="2.7.7.6" evidence="2 12"/>
<keyword evidence="4 12" id="KW-0240">DNA-directed RNA polymerase</keyword>
<dbReference type="InterPro" id="IPR036643">
    <property type="entry name" value="RNApol_insert_sf"/>
</dbReference>
<keyword evidence="6 12" id="KW-0548">Nucleotidyltransferase</keyword>
<dbReference type="NCBIfam" id="NF003519">
    <property type="entry name" value="PRK05182.2-5"/>
    <property type="match status" value="1"/>
</dbReference>
<name>A0A5C4Y646_9DEIO</name>
<evidence type="ECO:0000256" key="6">
    <source>
        <dbReference type="ARBA" id="ARBA00022695"/>
    </source>
</evidence>
<dbReference type="Proteomes" id="UP000313988">
    <property type="component" value="Unassembled WGS sequence"/>
</dbReference>
<dbReference type="Gene3D" id="3.30.1360.10">
    <property type="entry name" value="RNA polymerase, RBP11-like subunit"/>
    <property type="match status" value="1"/>
</dbReference>